<evidence type="ECO:0000313" key="7">
    <source>
        <dbReference type="Proteomes" id="UP000887565"/>
    </source>
</evidence>
<dbReference type="Pfam" id="PF01826">
    <property type="entry name" value="TIL"/>
    <property type="match status" value="5"/>
</dbReference>
<keyword evidence="3" id="KW-1015">Disulfide bond</keyword>
<keyword evidence="2" id="KW-0722">Serine protease inhibitor</keyword>
<feature type="chain" id="PRO_5037149563" evidence="5">
    <location>
        <begin position="16"/>
        <end position="436"/>
    </location>
</feature>
<dbReference type="PANTHER" id="PTHR23259:SF70">
    <property type="entry name" value="ACCESSORY GLAND PROTEIN ACP62F-RELATED"/>
    <property type="match status" value="1"/>
</dbReference>
<dbReference type="OMA" id="PPVCEPT"/>
<accession>A0A915IGR8</accession>
<feature type="domain" description="TIL" evidence="6">
    <location>
        <begin position="19"/>
        <end position="76"/>
    </location>
</feature>
<keyword evidence="7" id="KW-1185">Reference proteome</keyword>
<evidence type="ECO:0000256" key="4">
    <source>
        <dbReference type="SAM" id="MobiDB-lite"/>
    </source>
</evidence>
<sequence>MKFLLLAAVLGCAYADIKCPPGKVVNQCGDLCQVTCKDVTNNNVPKACIEICNPPACVCPEGQALFRGQCVAYGHCWRLPPEDDPTSKKLECPTGKVLDPCGDLCEVTCHDVTTNNIPKSCPKICHEPACVCPNGTARHQRGRTCVPYGGCWRMPTDTLHLDQSSSSSSSESSEEPNELETSRAKNTPLKVCGPHEEYSSCGRRCEKTCLTWHFLNPFCASGSCVFGDCTCKDGYARNEQGTCVLPTQCPNLNNPEELGVFKVKDPITKQEKQMHCPENEFVNECGNACEKTCENALNPGPCPFICAPPACQCKSGYVRSKSGKCIEVKKCFKGETLLLSNRIPSELKSSEKNQEDQNGKKNQELSGIHIRHRCGRNMEYQECGYPCERTCREVVEHRSPPIACIAMCKPPGCYCKPGFVRFYNGQHCVRETECLL</sequence>
<evidence type="ECO:0000256" key="3">
    <source>
        <dbReference type="ARBA" id="ARBA00023157"/>
    </source>
</evidence>
<dbReference type="GO" id="GO:0004867">
    <property type="term" value="F:serine-type endopeptidase inhibitor activity"/>
    <property type="evidence" value="ECO:0007669"/>
    <property type="project" value="UniProtKB-KW"/>
</dbReference>
<organism evidence="7 8">
    <name type="scientific">Romanomermis culicivorax</name>
    <name type="common">Nematode worm</name>
    <dbReference type="NCBI Taxonomy" id="13658"/>
    <lineage>
        <taxon>Eukaryota</taxon>
        <taxon>Metazoa</taxon>
        <taxon>Ecdysozoa</taxon>
        <taxon>Nematoda</taxon>
        <taxon>Enoplea</taxon>
        <taxon>Dorylaimia</taxon>
        <taxon>Mermithida</taxon>
        <taxon>Mermithoidea</taxon>
        <taxon>Mermithidae</taxon>
        <taxon>Romanomermis</taxon>
    </lineage>
</organism>
<feature type="signal peptide" evidence="5">
    <location>
        <begin position="1"/>
        <end position="15"/>
    </location>
</feature>
<dbReference type="AlphaFoldDB" id="A0A915IGR8"/>
<protein>
    <submittedName>
        <fullName evidence="8">TIL domain-containing protein</fullName>
    </submittedName>
</protein>
<feature type="domain" description="TIL" evidence="6">
    <location>
        <begin position="192"/>
        <end position="249"/>
    </location>
</feature>
<dbReference type="WBParaSite" id="nRc.2.0.1.t13068-RA">
    <property type="protein sequence ID" value="nRc.2.0.1.t13068-RA"/>
    <property type="gene ID" value="nRc.2.0.1.g13068"/>
</dbReference>
<feature type="region of interest" description="Disordered" evidence="4">
    <location>
        <begin position="162"/>
        <end position="183"/>
    </location>
</feature>
<keyword evidence="5" id="KW-0732">Signal</keyword>
<dbReference type="SUPFAM" id="SSF57567">
    <property type="entry name" value="Serine protease inhibitors"/>
    <property type="match status" value="5"/>
</dbReference>
<dbReference type="Gene3D" id="2.10.25.10">
    <property type="entry name" value="Laminin"/>
    <property type="match status" value="5"/>
</dbReference>
<evidence type="ECO:0000259" key="6">
    <source>
        <dbReference type="Pfam" id="PF01826"/>
    </source>
</evidence>
<name>A0A915IGR8_ROMCU</name>
<evidence type="ECO:0000256" key="5">
    <source>
        <dbReference type="SAM" id="SignalP"/>
    </source>
</evidence>
<dbReference type="CDD" id="cd19941">
    <property type="entry name" value="TIL"/>
    <property type="match status" value="5"/>
</dbReference>
<feature type="domain" description="TIL" evidence="6">
    <location>
        <begin position="374"/>
        <end position="434"/>
    </location>
</feature>
<feature type="domain" description="TIL" evidence="6">
    <location>
        <begin position="92"/>
        <end position="151"/>
    </location>
</feature>
<reference evidence="8" key="1">
    <citation type="submission" date="2022-11" db="UniProtKB">
        <authorList>
            <consortium name="WormBaseParasite"/>
        </authorList>
    </citation>
    <scope>IDENTIFICATION</scope>
</reference>
<dbReference type="InterPro" id="IPR002919">
    <property type="entry name" value="TIL_dom"/>
</dbReference>
<dbReference type="InterPro" id="IPR036084">
    <property type="entry name" value="Ser_inhib-like_sf"/>
</dbReference>
<evidence type="ECO:0000256" key="1">
    <source>
        <dbReference type="ARBA" id="ARBA00022690"/>
    </source>
</evidence>
<keyword evidence="1" id="KW-0646">Protease inhibitor</keyword>
<dbReference type="InterPro" id="IPR051368">
    <property type="entry name" value="SerProtInhib-TIL_Domain"/>
</dbReference>
<proteinExistence type="predicted"/>
<dbReference type="PANTHER" id="PTHR23259">
    <property type="entry name" value="RIDDLE"/>
    <property type="match status" value="1"/>
</dbReference>
<evidence type="ECO:0000256" key="2">
    <source>
        <dbReference type="ARBA" id="ARBA00022900"/>
    </source>
</evidence>
<evidence type="ECO:0000313" key="8">
    <source>
        <dbReference type="WBParaSite" id="nRc.2.0.1.t13068-RA"/>
    </source>
</evidence>
<dbReference type="Proteomes" id="UP000887565">
    <property type="component" value="Unplaced"/>
</dbReference>
<feature type="domain" description="TIL" evidence="6">
    <location>
        <begin position="276"/>
        <end position="331"/>
    </location>
</feature>